<accession>A0AAD8CFU7</accession>
<dbReference type="Proteomes" id="UP001230051">
    <property type="component" value="Unassembled WGS sequence"/>
</dbReference>
<evidence type="ECO:0000256" key="3">
    <source>
        <dbReference type="SAM" id="SignalP"/>
    </source>
</evidence>
<keyword evidence="3" id="KW-0732">Signal</keyword>
<sequence>MCLWLSILGGVLFLSLATAVDIKNIMLQKTNLDVKEGEKLVIPCRFWTETPAKPNDVRLAWEYTMLRNSAFLPVYQVADAVLESVPTPNPFHGRAHMIIPTIPEGDCSLIINPTLVSDTGRFKLNIYSDGAKKTSTVVQIYVRSQFHGTGLSFPRVDEPAPEPPTAAAEAPPPPEPPPPDYSPDPALRAHNPPSPPKVGGGGVDKDDNSCMDIAEVDSSTIEAAKTIRAILKKTGLTLEMFVYAVGSLCGILFIGNVITVMMWSCSTSSKEEISEEGSLLGD</sequence>
<reference evidence="4" key="1">
    <citation type="submission" date="2022-02" db="EMBL/GenBank/DDBJ databases">
        <title>Atlantic sturgeon de novo genome assembly.</title>
        <authorList>
            <person name="Stock M."/>
            <person name="Klopp C."/>
            <person name="Guiguen Y."/>
            <person name="Cabau C."/>
            <person name="Parinello H."/>
            <person name="Santidrian Yebra-Pimentel E."/>
            <person name="Kuhl H."/>
            <person name="Dirks R.P."/>
            <person name="Guessner J."/>
            <person name="Wuertz S."/>
            <person name="Du K."/>
            <person name="Schartl M."/>
        </authorList>
    </citation>
    <scope>NUCLEOTIDE SEQUENCE</scope>
    <source>
        <strain evidence="4">STURGEONOMICS-FGT-2020</strain>
        <tissue evidence="4">Whole blood</tissue>
    </source>
</reference>
<keyword evidence="5" id="KW-1185">Reference proteome</keyword>
<feature type="region of interest" description="Disordered" evidence="1">
    <location>
        <begin position="152"/>
        <end position="209"/>
    </location>
</feature>
<feature type="transmembrane region" description="Helical" evidence="2">
    <location>
        <begin position="240"/>
        <end position="263"/>
    </location>
</feature>
<organism evidence="4 5">
    <name type="scientific">Acipenser oxyrinchus oxyrinchus</name>
    <dbReference type="NCBI Taxonomy" id="40147"/>
    <lineage>
        <taxon>Eukaryota</taxon>
        <taxon>Metazoa</taxon>
        <taxon>Chordata</taxon>
        <taxon>Craniata</taxon>
        <taxon>Vertebrata</taxon>
        <taxon>Euteleostomi</taxon>
        <taxon>Actinopterygii</taxon>
        <taxon>Chondrostei</taxon>
        <taxon>Acipenseriformes</taxon>
        <taxon>Acipenseridae</taxon>
        <taxon>Acipenser</taxon>
    </lineage>
</organism>
<comment type="caution">
    <text evidence="4">The sequence shown here is derived from an EMBL/GenBank/DDBJ whole genome shotgun (WGS) entry which is preliminary data.</text>
</comment>
<dbReference type="SUPFAM" id="SSF48726">
    <property type="entry name" value="Immunoglobulin"/>
    <property type="match status" value="1"/>
</dbReference>
<evidence type="ECO:0000256" key="1">
    <source>
        <dbReference type="SAM" id="MobiDB-lite"/>
    </source>
</evidence>
<keyword evidence="2" id="KW-0812">Transmembrane</keyword>
<dbReference type="InterPro" id="IPR036179">
    <property type="entry name" value="Ig-like_dom_sf"/>
</dbReference>
<proteinExistence type="predicted"/>
<feature type="chain" id="PRO_5041990740" evidence="3">
    <location>
        <begin position="20"/>
        <end position="282"/>
    </location>
</feature>
<evidence type="ECO:0000313" key="4">
    <source>
        <dbReference type="EMBL" id="KAK1138392.1"/>
    </source>
</evidence>
<feature type="signal peptide" evidence="3">
    <location>
        <begin position="1"/>
        <end position="19"/>
    </location>
</feature>
<protein>
    <submittedName>
        <fullName evidence="4">Uncharacterized protein</fullName>
    </submittedName>
</protein>
<feature type="compositionally biased region" description="Pro residues" evidence="1">
    <location>
        <begin position="170"/>
        <end position="182"/>
    </location>
</feature>
<dbReference type="InterPro" id="IPR013783">
    <property type="entry name" value="Ig-like_fold"/>
</dbReference>
<evidence type="ECO:0000313" key="5">
    <source>
        <dbReference type="Proteomes" id="UP001230051"/>
    </source>
</evidence>
<name>A0AAD8CFU7_ACIOX</name>
<dbReference type="EMBL" id="JAGXEW010000548">
    <property type="protein sequence ID" value="KAK1138392.1"/>
    <property type="molecule type" value="Genomic_DNA"/>
</dbReference>
<keyword evidence="2" id="KW-0472">Membrane</keyword>
<keyword evidence="2" id="KW-1133">Transmembrane helix</keyword>
<gene>
    <name evidence="4" type="ORF">AOXY_G37811</name>
</gene>
<dbReference type="AlphaFoldDB" id="A0AAD8CFU7"/>
<dbReference type="Gene3D" id="2.60.40.10">
    <property type="entry name" value="Immunoglobulins"/>
    <property type="match status" value="1"/>
</dbReference>
<evidence type="ECO:0000256" key="2">
    <source>
        <dbReference type="SAM" id="Phobius"/>
    </source>
</evidence>